<organism evidence="6 7">
    <name type="scientific">Desulfatitalea alkaliphila</name>
    <dbReference type="NCBI Taxonomy" id="2929485"/>
    <lineage>
        <taxon>Bacteria</taxon>
        <taxon>Pseudomonadati</taxon>
        <taxon>Thermodesulfobacteriota</taxon>
        <taxon>Desulfobacteria</taxon>
        <taxon>Desulfobacterales</taxon>
        <taxon>Desulfosarcinaceae</taxon>
        <taxon>Desulfatitalea</taxon>
    </lineage>
</organism>
<evidence type="ECO:0000256" key="1">
    <source>
        <dbReference type="ARBA" id="ARBA00005417"/>
    </source>
</evidence>
<feature type="domain" description="ABC transporter" evidence="5">
    <location>
        <begin position="2"/>
        <end position="238"/>
    </location>
</feature>
<dbReference type="PANTHER" id="PTHR43117">
    <property type="entry name" value="OSMOPROTECTANT IMPORT ATP-BINDING PROTEIN OSMV"/>
    <property type="match status" value="1"/>
</dbReference>
<dbReference type="RefSeq" id="WP_246902319.1">
    <property type="nucleotide sequence ID" value="NZ_JALJRB010000001.1"/>
</dbReference>
<dbReference type="Proteomes" id="UP001165427">
    <property type="component" value="Unassembled WGS sequence"/>
</dbReference>
<keyword evidence="7" id="KW-1185">Reference proteome</keyword>
<accession>A0AA41UJA8</accession>
<evidence type="ECO:0000259" key="5">
    <source>
        <dbReference type="PROSITE" id="PS50893"/>
    </source>
</evidence>
<dbReference type="PROSITE" id="PS00211">
    <property type="entry name" value="ABC_TRANSPORTER_1"/>
    <property type="match status" value="1"/>
</dbReference>
<dbReference type="PANTHER" id="PTHR43117:SF4">
    <property type="entry name" value="OSMOPROTECTANT IMPORT ATP-BINDING PROTEIN OSMV"/>
    <property type="match status" value="1"/>
</dbReference>
<dbReference type="InterPro" id="IPR003593">
    <property type="entry name" value="AAA+_ATPase"/>
</dbReference>
<evidence type="ECO:0000256" key="2">
    <source>
        <dbReference type="ARBA" id="ARBA00022448"/>
    </source>
</evidence>
<dbReference type="GO" id="GO:0016887">
    <property type="term" value="F:ATP hydrolysis activity"/>
    <property type="evidence" value="ECO:0007669"/>
    <property type="project" value="InterPro"/>
</dbReference>
<evidence type="ECO:0000256" key="3">
    <source>
        <dbReference type="ARBA" id="ARBA00022741"/>
    </source>
</evidence>
<gene>
    <name evidence="6" type="ORF">MRX98_01255</name>
</gene>
<dbReference type="EMBL" id="JALJRB010000001">
    <property type="protein sequence ID" value="MCJ8499186.1"/>
    <property type="molecule type" value="Genomic_DNA"/>
</dbReference>
<dbReference type="InterPro" id="IPR017871">
    <property type="entry name" value="ABC_transporter-like_CS"/>
</dbReference>
<dbReference type="PROSITE" id="PS50893">
    <property type="entry name" value="ABC_TRANSPORTER_2"/>
    <property type="match status" value="1"/>
</dbReference>
<evidence type="ECO:0000313" key="7">
    <source>
        <dbReference type="Proteomes" id="UP001165427"/>
    </source>
</evidence>
<dbReference type="AlphaFoldDB" id="A0AA41UJA8"/>
<keyword evidence="4 6" id="KW-0067">ATP-binding</keyword>
<comment type="caution">
    <text evidence="6">The sequence shown here is derived from an EMBL/GenBank/DDBJ whole genome shotgun (WGS) entry which is preliminary data.</text>
</comment>
<reference evidence="6" key="1">
    <citation type="submission" date="2022-04" db="EMBL/GenBank/DDBJ databases">
        <title>Desulfatitalea alkaliphila sp. nov., a novel anaerobic sulfate-reducing bacterium isolated from terrestrial mud volcano, Taman Peninsula, Russia.</title>
        <authorList>
            <person name="Khomyakova M.A."/>
            <person name="Merkel A.Y."/>
            <person name="Slobodkin A.I."/>
        </authorList>
    </citation>
    <scope>NUCLEOTIDE SEQUENCE</scope>
    <source>
        <strain evidence="6">M08but</strain>
    </source>
</reference>
<evidence type="ECO:0000313" key="6">
    <source>
        <dbReference type="EMBL" id="MCJ8499186.1"/>
    </source>
</evidence>
<dbReference type="Gene3D" id="3.40.50.300">
    <property type="entry name" value="P-loop containing nucleotide triphosphate hydrolases"/>
    <property type="match status" value="1"/>
</dbReference>
<dbReference type="GO" id="GO:0005524">
    <property type="term" value="F:ATP binding"/>
    <property type="evidence" value="ECO:0007669"/>
    <property type="project" value="UniProtKB-KW"/>
</dbReference>
<evidence type="ECO:0000256" key="4">
    <source>
        <dbReference type="ARBA" id="ARBA00022840"/>
    </source>
</evidence>
<name>A0AA41UJA8_9BACT</name>
<sequence>MIQLEQVSKTFRGSRQPAVDRITLRVKQGDICVLVGPSGCGKTTLLRMINRLVEPDDGMITVDGRSIAQMDPPTLRRTIGYVIQQVGLLPHRTIAQNIALVPELLKWPREKTARRVAALLEMMDLDPGEVGHKYPHQLSGGQAQRVGVARALAADPPIMLMDEPFAAVDPIVRVRLQDQLLRLQQTMQKTICFVTHDINEAIKLGDHLVVLKAGRMVQSGTPLDILTQPENDFVLRLLGDDRGVKILDQTRAETLMDPFADAAAQAAANGHRVQAIDPVKIALERMMLMNTDEITVCEGARPVGLLRWNAIKAHVHRISGGAS</sequence>
<dbReference type="Pfam" id="PF00005">
    <property type="entry name" value="ABC_tran"/>
    <property type="match status" value="1"/>
</dbReference>
<dbReference type="SMART" id="SM00382">
    <property type="entry name" value="AAA"/>
    <property type="match status" value="1"/>
</dbReference>
<keyword evidence="3" id="KW-0547">Nucleotide-binding</keyword>
<proteinExistence type="inferred from homology"/>
<dbReference type="InterPro" id="IPR003439">
    <property type="entry name" value="ABC_transporter-like_ATP-bd"/>
</dbReference>
<protein>
    <submittedName>
        <fullName evidence="6">ATP-binding cassette domain-containing protein</fullName>
    </submittedName>
</protein>
<dbReference type="GO" id="GO:0015697">
    <property type="term" value="P:quaternary ammonium group transport"/>
    <property type="evidence" value="ECO:0007669"/>
    <property type="project" value="UniProtKB-ARBA"/>
</dbReference>
<dbReference type="FunFam" id="3.40.50.300:FF:000425">
    <property type="entry name" value="Probable ABC transporter, ATP-binding subunit"/>
    <property type="match status" value="1"/>
</dbReference>
<comment type="similarity">
    <text evidence="1">Belongs to the ABC transporter superfamily.</text>
</comment>
<dbReference type="InterPro" id="IPR027417">
    <property type="entry name" value="P-loop_NTPase"/>
</dbReference>
<dbReference type="SUPFAM" id="SSF52540">
    <property type="entry name" value="P-loop containing nucleoside triphosphate hydrolases"/>
    <property type="match status" value="1"/>
</dbReference>
<keyword evidence="2" id="KW-0813">Transport</keyword>